<organism evidence="2 3">
    <name type="scientific">Noviherbaspirillum galbum</name>
    <dbReference type="NCBI Taxonomy" id="2709383"/>
    <lineage>
        <taxon>Bacteria</taxon>
        <taxon>Pseudomonadati</taxon>
        <taxon>Pseudomonadota</taxon>
        <taxon>Betaproteobacteria</taxon>
        <taxon>Burkholderiales</taxon>
        <taxon>Oxalobacteraceae</taxon>
        <taxon>Noviherbaspirillum</taxon>
    </lineage>
</organism>
<evidence type="ECO:0000313" key="2">
    <source>
        <dbReference type="EMBL" id="NEX59489.1"/>
    </source>
</evidence>
<reference evidence="2 3" key="1">
    <citation type="submission" date="2020-02" db="EMBL/GenBank/DDBJ databases">
        <authorList>
            <person name="Kim M.K."/>
        </authorList>
    </citation>
    <scope>NUCLEOTIDE SEQUENCE [LARGE SCALE GENOMIC DNA]</scope>
    <source>
        <strain evidence="2 3">17J57-3</strain>
    </source>
</reference>
<evidence type="ECO:0000256" key="1">
    <source>
        <dbReference type="SAM" id="SignalP"/>
    </source>
</evidence>
<dbReference type="RefSeq" id="WP_163959694.1">
    <property type="nucleotide sequence ID" value="NZ_JAAIVB010000003.1"/>
</dbReference>
<proteinExistence type="predicted"/>
<dbReference type="Gene3D" id="3.40.190.10">
    <property type="entry name" value="Periplasmic binding protein-like II"/>
    <property type="match status" value="1"/>
</dbReference>
<feature type="signal peptide" evidence="1">
    <location>
        <begin position="1"/>
        <end position="27"/>
    </location>
</feature>
<dbReference type="EMBL" id="JAAIVB010000003">
    <property type="protein sequence ID" value="NEX59489.1"/>
    <property type="molecule type" value="Genomic_DNA"/>
</dbReference>
<dbReference type="SUPFAM" id="SSF53850">
    <property type="entry name" value="Periplasmic binding protein-like II"/>
    <property type="match status" value="1"/>
</dbReference>
<dbReference type="Proteomes" id="UP000482155">
    <property type="component" value="Unassembled WGS sequence"/>
</dbReference>
<accession>A0A6B3SP45</accession>
<gene>
    <name evidence="2" type="ORF">G3574_00215</name>
</gene>
<sequence length="146" mass="15327">MANASRIMITAATLVALSGLAPSRAQAQTVVVVAAASPVNVLSAAQVANVFLGKRVALPGGVELVPLDQPEDSAIRHDFYLKVVGRSPELMKAHWSRLLFTGKGEPPRELPNGAGVRRAIAADPRYVGYLDKSAVDAGVKIVFAVD</sequence>
<evidence type="ECO:0000313" key="3">
    <source>
        <dbReference type="Proteomes" id="UP000482155"/>
    </source>
</evidence>
<comment type="caution">
    <text evidence="2">The sequence shown here is derived from an EMBL/GenBank/DDBJ whole genome shotgun (WGS) entry which is preliminary data.</text>
</comment>
<dbReference type="AlphaFoldDB" id="A0A6B3SP45"/>
<keyword evidence="1" id="KW-0732">Signal</keyword>
<feature type="chain" id="PRO_5025365401" evidence="1">
    <location>
        <begin position="28"/>
        <end position="146"/>
    </location>
</feature>
<name>A0A6B3SP45_9BURK</name>
<keyword evidence="3" id="KW-1185">Reference proteome</keyword>
<protein>
    <submittedName>
        <fullName evidence="2">Phosphate ABC transporter substrate-binding protein</fullName>
    </submittedName>
</protein>